<feature type="domain" description="DUF559" evidence="1">
    <location>
        <begin position="23"/>
        <end position="92"/>
    </location>
</feature>
<dbReference type="SUPFAM" id="SSF52980">
    <property type="entry name" value="Restriction endonuclease-like"/>
    <property type="match status" value="1"/>
</dbReference>
<proteinExistence type="predicted"/>
<protein>
    <submittedName>
        <fullName evidence="2">DUF559 domain-containing protein</fullName>
    </submittedName>
</protein>
<accession>A0A516Q5J1</accession>
<sequence>MGSSGPFGTPSPTSNVWVRTANGGYPVDILFRRERVIVEFDGYAYHSDRAAFERDRARRNELVLAGYTVLNFTWAQLCDRPEWVINCIRRALGR</sequence>
<reference evidence="2 3" key="1">
    <citation type="submission" date="2019-07" db="EMBL/GenBank/DDBJ databases">
        <title>Microlunatus dokdonensis sp. nov. isolated from the rhizospheric soil of the wild plant Elymus tsukushiensis.</title>
        <authorList>
            <person name="Ghim S.-Y."/>
            <person name="Hwang Y.-J."/>
            <person name="Son J.-S."/>
            <person name="Shin J.-H."/>
        </authorList>
    </citation>
    <scope>NUCLEOTIDE SEQUENCE [LARGE SCALE GENOMIC DNA]</scope>
    <source>
        <strain evidence="2 3">KUDC0627</strain>
    </source>
</reference>
<evidence type="ECO:0000313" key="2">
    <source>
        <dbReference type="EMBL" id="QDP98635.1"/>
    </source>
</evidence>
<dbReference type="OrthoDB" id="4310518at2"/>
<dbReference type="Gene3D" id="3.40.960.10">
    <property type="entry name" value="VSR Endonuclease"/>
    <property type="match status" value="1"/>
</dbReference>
<dbReference type="Proteomes" id="UP000319263">
    <property type="component" value="Chromosome"/>
</dbReference>
<keyword evidence="3" id="KW-1185">Reference proteome</keyword>
<evidence type="ECO:0000313" key="3">
    <source>
        <dbReference type="Proteomes" id="UP000319263"/>
    </source>
</evidence>
<dbReference type="InterPro" id="IPR007569">
    <property type="entry name" value="DUF559"/>
</dbReference>
<dbReference type="KEGG" id="mik:FOE78_06815"/>
<name>A0A516Q5J1_9ACTN</name>
<dbReference type="EMBL" id="CP041692">
    <property type="protein sequence ID" value="QDP98635.1"/>
    <property type="molecule type" value="Genomic_DNA"/>
</dbReference>
<organism evidence="2 3">
    <name type="scientific">Microlunatus elymi</name>
    <dbReference type="NCBI Taxonomy" id="2596828"/>
    <lineage>
        <taxon>Bacteria</taxon>
        <taxon>Bacillati</taxon>
        <taxon>Actinomycetota</taxon>
        <taxon>Actinomycetes</taxon>
        <taxon>Propionibacteriales</taxon>
        <taxon>Propionibacteriaceae</taxon>
        <taxon>Microlunatus</taxon>
    </lineage>
</organism>
<dbReference type="Pfam" id="PF04480">
    <property type="entry name" value="DUF559"/>
    <property type="match status" value="1"/>
</dbReference>
<evidence type="ECO:0000259" key="1">
    <source>
        <dbReference type="Pfam" id="PF04480"/>
    </source>
</evidence>
<gene>
    <name evidence="2" type="ORF">FOE78_06815</name>
</gene>
<dbReference type="InterPro" id="IPR011335">
    <property type="entry name" value="Restrct_endonuc-II-like"/>
</dbReference>
<dbReference type="AlphaFoldDB" id="A0A516Q5J1"/>